<dbReference type="InterPro" id="IPR011990">
    <property type="entry name" value="TPR-like_helical_dom_sf"/>
</dbReference>
<dbReference type="PANTHER" id="PTHR11102">
    <property type="entry name" value="SEL-1-LIKE PROTEIN"/>
    <property type="match status" value="1"/>
</dbReference>
<dbReference type="AlphaFoldDB" id="A0A1B8PLC7"/>
<evidence type="ECO:0000313" key="1">
    <source>
        <dbReference type="EMBL" id="OBX51873.1"/>
    </source>
</evidence>
<dbReference type="InterPro" id="IPR050767">
    <property type="entry name" value="Sel1_AlgK"/>
</dbReference>
<dbReference type="Proteomes" id="UP000092671">
    <property type="component" value="Unassembled WGS sequence"/>
</dbReference>
<name>A0A1B8PLC7_MORNO</name>
<gene>
    <name evidence="1" type="ORF">A9Z60_06245</name>
</gene>
<accession>A0A1B8PLC7</accession>
<dbReference type="EMBL" id="LZDN01000003">
    <property type="protein sequence ID" value="OBX51873.1"/>
    <property type="molecule type" value="Genomic_DNA"/>
</dbReference>
<sequence length="209" mass="24138">MDKFFFFVFIVVAVGYLWTDNHNRKQKQQFIQTIYQCEIKTKSQPKDDGSICLADGDIPCHLLKNWDKVEGMLCLAENYRKGADILFGDEKYGQDLQKSLYWYEQLALDGYPDAQFEMAKIHEQGIGVSQDLKNANAWYYQAYLSGNLEAGFVLANHLAQGRGIEKNHQQALLLYNELVGLHYEPAIFRMGEIYYKGLFGIEKNREIAL</sequence>
<comment type="caution">
    <text evidence="1">The sequence shown here is derived from an EMBL/GenBank/DDBJ whole genome shotgun (WGS) entry which is preliminary data.</text>
</comment>
<dbReference type="SUPFAM" id="SSF81901">
    <property type="entry name" value="HCP-like"/>
    <property type="match status" value="1"/>
</dbReference>
<dbReference type="PANTHER" id="PTHR11102:SF160">
    <property type="entry name" value="ERAD-ASSOCIATED E3 UBIQUITIN-PROTEIN LIGASE COMPONENT HRD3"/>
    <property type="match status" value="1"/>
</dbReference>
<evidence type="ECO:0000313" key="2">
    <source>
        <dbReference type="Proteomes" id="UP000092671"/>
    </source>
</evidence>
<proteinExistence type="predicted"/>
<dbReference type="InterPro" id="IPR006597">
    <property type="entry name" value="Sel1-like"/>
</dbReference>
<dbReference type="Pfam" id="PF08238">
    <property type="entry name" value="Sel1"/>
    <property type="match status" value="4"/>
</dbReference>
<evidence type="ECO:0008006" key="3">
    <source>
        <dbReference type="Google" id="ProtNLM"/>
    </source>
</evidence>
<dbReference type="Gene3D" id="1.25.40.10">
    <property type="entry name" value="Tetratricopeptide repeat domain"/>
    <property type="match status" value="1"/>
</dbReference>
<dbReference type="RefSeq" id="WP_066892050.1">
    <property type="nucleotide sequence ID" value="NZ_LZDN01000003.1"/>
</dbReference>
<protein>
    <recommendedName>
        <fullName evidence="3">Sel1 repeat family protein</fullName>
    </recommendedName>
</protein>
<dbReference type="OrthoDB" id="4751721at2"/>
<organism evidence="1 2">
    <name type="scientific">Moraxella nonliquefaciens</name>
    <dbReference type="NCBI Taxonomy" id="478"/>
    <lineage>
        <taxon>Bacteria</taxon>
        <taxon>Pseudomonadati</taxon>
        <taxon>Pseudomonadota</taxon>
        <taxon>Gammaproteobacteria</taxon>
        <taxon>Moraxellales</taxon>
        <taxon>Moraxellaceae</taxon>
        <taxon>Moraxella</taxon>
    </lineage>
</organism>
<dbReference type="SMART" id="SM00671">
    <property type="entry name" value="SEL1"/>
    <property type="match status" value="2"/>
</dbReference>
<reference evidence="1 2" key="1">
    <citation type="submission" date="2016-06" db="EMBL/GenBank/DDBJ databases">
        <title>Draft genome of Moraxella nonliquefaciens CCUG 60284.</title>
        <authorList>
            <person name="Salva-Serra F."/>
            <person name="Engstrom-Jakobsson H."/>
            <person name="Thorell K."/>
            <person name="Gonzales-Siles L."/>
            <person name="Karlsson R."/>
            <person name="Boulund F."/>
            <person name="Engstrand L."/>
            <person name="Kristiansson E."/>
            <person name="Moore E."/>
        </authorList>
    </citation>
    <scope>NUCLEOTIDE SEQUENCE [LARGE SCALE GENOMIC DNA]</scope>
    <source>
        <strain evidence="1 2">CCUG 60284</strain>
    </source>
</reference>